<sequence length="269" mass="29787">MRVVVQALPFSNNGTDKLRRSSERIPNHLPIPPDPSIQATCPQHECASPIILNSESILNRQCGATPTRSGDPEGTVLPGRPVTADLKPRQGTPKGPIRRPHATPVEKSAEKSGEPPEEIAKKLGESPEGDSMSNSGDQHELHLRNLSPSTEKISSRNPKEPVRDLYRPSRDPVEKFGSLSSLGPASPPVSQQPQEEPIRDSRRSLNKALKRDRRLLEFETNLRTWKLPARIFHQTLPPHKQSPPWASLPQFSAERQVGTKQDEETATPV</sequence>
<dbReference type="AlphaFoldDB" id="A0A4Z1GMS5"/>
<feature type="compositionally biased region" description="Low complexity" evidence="1">
    <location>
        <begin position="177"/>
        <end position="195"/>
    </location>
</feature>
<keyword evidence="3" id="KW-1185">Reference proteome</keyword>
<evidence type="ECO:0000256" key="1">
    <source>
        <dbReference type="SAM" id="MobiDB-lite"/>
    </source>
</evidence>
<feature type="compositionally biased region" description="Basic and acidic residues" evidence="1">
    <location>
        <begin position="16"/>
        <end position="26"/>
    </location>
</feature>
<feature type="region of interest" description="Disordered" evidence="1">
    <location>
        <begin position="62"/>
        <end position="213"/>
    </location>
</feature>
<evidence type="ECO:0000313" key="3">
    <source>
        <dbReference type="Proteomes" id="UP000297814"/>
    </source>
</evidence>
<feature type="region of interest" description="Disordered" evidence="1">
    <location>
        <begin position="235"/>
        <end position="269"/>
    </location>
</feature>
<feature type="compositionally biased region" description="Basic residues" evidence="1">
    <location>
        <begin position="204"/>
        <end position="213"/>
    </location>
</feature>
<dbReference type="Proteomes" id="UP000297814">
    <property type="component" value="Unassembled WGS sequence"/>
</dbReference>
<comment type="caution">
    <text evidence="2">The sequence shown here is derived from an EMBL/GenBank/DDBJ whole genome shotgun (WGS) entry which is preliminary data.</text>
</comment>
<protein>
    <submittedName>
        <fullName evidence="2">Uncharacterized protein</fullName>
    </submittedName>
</protein>
<feature type="compositionally biased region" description="Basic and acidic residues" evidence="1">
    <location>
        <begin position="153"/>
        <end position="174"/>
    </location>
</feature>
<feature type="compositionally biased region" description="Basic and acidic residues" evidence="1">
    <location>
        <begin position="107"/>
        <end position="125"/>
    </location>
</feature>
<organism evidence="2 3">
    <name type="scientific">Botrytis hyacinthi</name>
    <dbReference type="NCBI Taxonomy" id="278943"/>
    <lineage>
        <taxon>Eukaryota</taxon>
        <taxon>Fungi</taxon>
        <taxon>Dikarya</taxon>
        <taxon>Ascomycota</taxon>
        <taxon>Pezizomycotina</taxon>
        <taxon>Leotiomycetes</taxon>
        <taxon>Helotiales</taxon>
        <taxon>Sclerotiniaceae</taxon>
        <taxon>Botrytis</taxon>
    </lineage>
</organism>
<gene>
    <name evidence="2" type="ORF">BHYA_0079g00150</name>
</gene>
<reference evidence="2 3" key="1">
    <citation type="submission" date="2017-12" db="EMBL/GenBank/DDBJ databases">
        <title>Comparative genomics of Botrytis spp.</title>
        <authorList>
            <person name="Valero-Jimenez C.A."/>
            <person name="Tapia P."/>
            <person name="Veloso J."/>
            <person name="Silva-Moreno E."/>
            <person name="Staats M."/>
            <person name="Valdes J.H."/>
            <person name="Van Kan J.A.L."/>
        </authorList>
    </citation>
    <scope>NUCLEOTIDE SEQUENCE [LARGE SCALE GENOMIC DNA]</scope>
    <source>
        <strain evidence="2 3">Bh0001</strain>
    </source>
</reference>
<dbReference type="EMBL" id="PQXK01000079">
    <property type="protein sequence ID" value="TGO38216.1"/>
    <property type="molecule type" value="Genomic_DNA"/>
</dbReference>
<proteinExistence type="predicted"/>
<evidence type="ECO:0000313" key="2">
    <source>
        <dbReference type="EMBL" id="TGO38216.1"/>
    </source>
</evidence>
<feature type="region of interest" description="Disordered" evidence="1">
    <location>
        <begin position="13"/>
        <end position="38"/>
    </location>
</feature>
<name>A0A4Z1GMS5_9HELO</name>
<accession>A0A4Z1GMS5</accession>